<keyword evidence="7" id="KW-0762">Sugar transport</keyword>
<sequence>MRALSLALNFTRREIRNRYLGSFSGGLWALLQPLMQLAVYSFVFVYIFKAVPIFKAGAQNAVAIGFVPFLVMGLWPWIAFSEAITRSTTVLPENAGLIGKVALPREVLVIASVGASLTLHLLGFIAICIAMALWGTPINLIMLPLALLVYLQMALLVLGLGFLFSALQVFVRDLGQVLTQLMMLWQFTSPIFYPREILPEPYRDWMGFNPFSYYPEQMRALLLGSESIAPGACFAALIVALAVLALGIVVFRRLDSHFEDFL</sequence>
<evidence type="ECO:0000313" key="11">
    <source>
        <dbReference type="EMBL" id="QBB69520.1"/>
    </source>
</evidence>
<dbReference type="GO" id="GO:0015920">
    <property type="term" value="P:lipopolysaccharide transport"/>
    <property type="evidence" value="ECO:0007669"/>
    <property type="project" value="TreeGrafter"/>
</dbReference>
<comment type="similarity">
    <text evidence="2 9">Belongs to the ABC-2 integral membrane protein family.</text>
</comment>
<dbReference type="InterPro" id="IPR013525">
    <property type="entry name" value="ABC2_TM"/>
</dbReference>
<feature type="transmembrane region" description="Helical" evidence="9">
    <location>
        <begin position="27"/>
        <end position="48"/>
    </location>
</feature>
<keyword evidence="5 9" id="KW-0812">Transmembrane</keyword>
<evidence type="ECO:0000313" key="12">
    <source>
        <dbReference type="Proteomes" id="UP000291562"/>
    </source>
</evidence>
<keyword evidence="4 9" id="KW-1003">Cell membrane</keyword>
<feature type="transmembrane region" description="Helical" evidence="9">
    <location>
        <begin position="145"/>
        <end position="171"/>
    </location>
</feature>
<dbReference type="GO" id="GO:0140359">
    <property type="term" value="F:ABC-type transporter activity"/>
    <property type="evidence" value="ECO:0007669"/>
    <property type="project" value="InterPro"/>
</dbReference>
<proteinExistence type="inferred from homology"/>
<dbReference type="PROSITE" id="PS51012">
    <property type="entry name" value="ABC_TM2"/>
    <property type="match status" value="1"/>
</dbReference>
<dbReference type="PANTHER" id="PTHR30413:SF10">
    <property type="entry name" value="CAPSULE POLYSACCHARIDE EXPORT INNER-MEMBRANE PROTEIN CTRC"/>
    <property type="match status" value="1"/>
</dbReference>
<feature type="domain" description="ABC transmembrane type-2" evidence="10">
    <location>
        <begin position="24"/>
        <end position="254"/>
    </location>
</feature>
<evidence type="ECO:0000259" key="10">
    <source>
        <dbReference type="PROSITE" id="PS51012"/>
    </source>
</evidence>
<dbReference type="OrthoDB" id="9786910at2"/>
<keyword evidence="7" id="KW-0625">Polysaccharide transport</keyword>
<gene>
    <name evidence="11" type="ORF">ELE36_03510</name>
</gene>
<evidence type="ECO:0000256" key="6">
    <source>
        <dbReference type="ARBA" id="ARBA00022989"/>
    </source>
</evidence>
<feature type="transmembrane region" description="Helical" evidence="9">
    <location>
        <begin position="60"/>
        <end position="78"/>
    </location>
</feature>
<evidence type="ECO:0000256" key="9">
    <source>
        <dbReference type="RuleBase" id="RU361157"/>
    </source>
</evidence>
<dbReference type="Proteomes" id="UP000291562">
    <property type="component" value="Chromosome"/>
</dbReference>
<accession>A0A411HGF5</accession>
<dbReference type="GO" id="GO:0015774">
    <property type="term" value="P:polysaccharide transport"/>
    <property type="evidence" value="ECO:0007669"/>
    <property type="project" value="UniProtKB-KW"/>
</dbReference>
<dbReference type="GO" id="GO:0005886">
    <property type="term" value="C:plasma membrane"/>
    <property type="evidence" value="ECO:0007669"/>
    <property type="project" value="UniProtKB-SubCell"/>
</dbReference>
<feature type="transmembrane region" description="Helical" evidence="9">
    <location>
        <begin position="228"/>
        <end position="251"/>
    </location>
</feature>
<evidence type="ECO:0000256" key="1">
    <source>
        <dbReference type="ARBA" id="ARBA00004651"/>
    </source>
</evidence>
<evidence type="ECO:0000256" key="3">
    <source>
        <dbReference type="ARBA" id="ARBA00022448"/>
    </source>
</evidence>
<evidence type="ECO:0000256" key="8">
    <source>
        <dbReference type="ARBA" id="ARBA00023136"/>
    </source>
</evidence>
<dbReference type="PANTHER" id="PTHR30413">
    <property type="entry name" value="INNER MEMBRANE TRANSPORT PERMEASE"/>
    <property type="match status" value="1"/>
</dbReference>
<evidence type="ECO:0000256" key="4">
    <source>
        <dbReference type="ARBA" id="ARBA00022475"/>
    </source>
</evidence>
<dbReference type="AlphaFoldDB" id="A0A411HGF5"/>
<name>A0A411HGF5_9GAMM</name>
<keyword evidence="3 9" id="KW-0813">Transport</keyword>
<dbReference type="EMBL" id="CP035704">
    <property type="protein sequence ID" value="QBB69520.1"/>
    <property type="molecule type" value="Genomic_DNA"/>
</dbReference>
<dbReference type="RefSeq" id="WP_129831777.1">
    <property type="nucleotide sequence ID" value="NZ_CP035704.1"/>
</dbReference>
<comment type="caution">
    <text evidence="9">Lacks conserved residue(s) required for the propagation of feature annotation.</text>
</comment>
<evidence type="ECO:0000256" key="5">
    <source>
        <dbReference type="ARBA" id="ARBA00022692"/>
    </source>
</evidence>
<keyword evidence="6 9" id="KW-1133">Transmembrane helix</keyword>
<organism evidence="11 12">
    <name type="scientific">Pseudolysobacter antarcticus</name>
    <dbReference type="NCBI Taxonomy" id="2511995"/>
    <lineage>
        <taxon>Bacteria</taxon>
        <taxon>Pseudomonadati</taxon>
        <taxon>Pseudomonadota</taxon>
        <taxon>Gammaproteobacteria</taxon>
        <taxon>Lysobacterales</taxon>
        <taxon>Rhodanobacteraceae</taxon>
        <taxon>Pseudolysobacter</taxon>
    </lineage>
</organism>
<protein>
    <recommendedName>
        <fullName evidence="9">Transport permease protein</fullName>
    </recommendedName>
</protein>
<keyword evidence="8 9" id="KW-0472">Membrane</keyword>
<comment type="subcellular location">
    <subcellularLocation>
        <location evidence="9">Cell inner membrane</location>
        <topology evidence="9">Multi-pass membrane protein</topology>
    </subcellularLocation>
    <subcellularLocation>
        <location evidence="1">Cell membrane</location>
        <topology evidence="1">Multi-pass membrane protein</topology>
    </subcellularLocation>
</comment>
<dbReference type="InterPro" id="IPR047817">
    <property type="entry name" value="ABC2_TM_bact-type"/>
</dbReference>
<dbReference type="Pfam" id="PF01061">
    <property type="entry name" value="ABC2_membrane"/>
    <property type="match status" value="1"/>
</dbReference>
<feature type="transmembrane region" description="Helical" evidence="9">
    <location>
        <begin position="107"/>
        <end position="133"/>
    </location>
</feature>
<dbReference type="KEGG" id="xbc:ELE36_03510"/>
<keyword evidence="12" id="KW-1185">Reference proteome</keyword>
<evidence type="ECO:0000256" key="2">
    <source>
        <dbReference type="ARBA" id="ARBA00007783"/>
    </source>
</evidence>
<reference evidence="11 12" key="1">
    <citation type="submission" date="2019-01" db="EMBL/GenBank/DDBJ databases">
        <title>Pseudolysobacter antarctica gen. nov., sp. nov., isolated from Fildes Peninsula, Antarctica.</title>
        <authorList>
            <person name="Wei Z."/>
            <person name="Peng F."/>
        </authorList>
    </citation>
    <scope>NUCLEOTIDE SEQUENCE [LARGE SCALE GENOMIC DNA]</scope>
    <source>
        <strain evidence="11 12">AQ6-296</strain>
    </source>
</reference>
<evidence type="ECO:0000256" key="7">
    <source>
        <dbReference type="ARBA" id="ARBA00023047"/>
    </source>
</evidence>